<name>A0A7C2K1X9_9PLAN</name>
<dbReference type="AlphaFoldDB" id="A0A7C2K1X9"/>
<sequence>MKLKMRYVTGGALVLGIAAGVWLSDWFKGLGLGGGAGVGIGQRGMSGIQANADGEPADIGVSYQTTSVVQGPPSLRVVIKDRSYFLRDGETDTPIELPALVEAIKQQPPDDDGIKLRLYQTNDARQSARVALLEELQAAGVPAAAVHEYQDAVE</sequence>
<reference evidence="1" key="1">
    <citation type="journal article" date="2020" name="mSystems">
        <title>Genome- and Community-Level Interaction Insights into Carbon Utilization and Element Cycling Functions of Hydrothermarchaeota in Hydrothermal Sediment.</title>
        <authorList>
            <person name="Zhou Z."/>
            <person name="Liu Y."/>
            <person name="Xu W."/>
            <person name="Pan J."/>
            <person name="Luo Z.H."/>
            <person name="Li M."/>
        </authorList>
    </citation>
    <scope>NUCLEOTIDE SEQUENCE [LARGE SCALE GENOMIC DNA]</scope>
    <source>
        <strain evidence="1">SpSt-339</strain>
    </source>
</reference>
<accession>A0A7C2K1X9</accession>
<evidence type="ECO:0000313" key="1">
    <source>
        <dbReference type="EMBL" id="HEN16819.1"/>
    </source>
</evidence>
<organism evidence="1">
    <name type="scientific">Schlesneria paludicola</name>
    <dbReference type="NCBI Taxonomy" id="360056"/>
    <lineage>
        <taxon>Bacteria</taxon>
        <taxon>Pseudomonadati</taxon>
        <taxon>Planctomycetota</taxon>
        <taxon>Planctomycetia</taxon>
        <taxon>Planctomycetales</taxon>
        <taxon>Planctomycetaceae</taxon>
        <taxon>Schlesneria</taxon>
    </lineage>
</organism>
<protein>
    <submittedName>
        <fullName evidence="1">Uncharacterized protein</fullName>
    </submittedName>
</protein>
<proteinExistence type="predicted"/>
<gene>
    <name evidence="1" type="ORF">ENQ76_15260</name>
</gene>
<dbReference type="EMBL" id="DSOK01000420">
    <property type="protein sequence ID" value="HEN16819.1"/>
    <property type="molecule type" value="Genomic_DNA"/>
</dbReference>
<comment type="caution">
    <text evidence="1">The sequence shown here is derived from an EMBL/GenBank/DDBJ whole genome shotgun (WGS) entry which is preliminary data.</text>
</comment>